<name>A0ABD5WQ30_9EURY</name>
<keyword evidence="3" id="KW-1185">Reference proteome</keyword>
<proteinExistence type="predicted"/>
<dbReference type="RefSeq" id="WP_382210467.1">
    <property type="nucleotide sequence ID" value="NZ_JBHSZH010000006.1"/>
</dbReference>
<organism evidence="2 3">
    <name type="scientific">Halorussus caseinilyticus</name>
    <dbReference type="NCBI Taxonomy" id="3034025"/>
    <lineage>
        <taxon>Archaea</taxon>
        <taxon>Methanobacteriati</taxon>
        <taxon>Methanobacteriota</taxon>
        <taxon>Stenosarchaea group</taxon>
        <taxon>Halobacteria</taxon>
        <taxon>Halobacteriales</taxon>
        <taxon>Haladaptataceae</taxon>
        <taxon>Halorussus</taxon>
    </lineage>
</organism>
<feature type="compositionally biased region" description="Basic and acidic residues" evidence="1">
    <location>
        <begin position="20"/>
        <end position="48"/>
    </location>
</feature>
<dbReference type="Proteomes" id="UP001596407">
    <property type="component" value="Unassembled WGS sequence"/>
</dbReference>
<feature type="region of interest" description="Disordered" evidence="1">
    <location>
        <begin position="1"/>
        <end position="78"/>
    </location>
</feature>
<dbReference type="EMBL" id="JBHSZH010000006">
    <property type="protein sequence ID" value="MFC7082606.1"/>
    <property type="molecule type" value="Genomic_DNA"/>
</dbReference>
<comment type="caution">
    <text evidence="2">The sequence shown here is derived from an EMBL/GenBank/DDBJ whole genome shotgun (WGS) entry which is preliminary data.</text>
</comment>
<evidence type="ECO:0000313" key="2">
    <source>
        <dbReference type="EMBL" id="MFC7082606.1"/>
    </source>
</evidence>
<gene>
    <name evidence="2" type="ORF">ACFQJ6_23640</name>
</gene>
<evidence type="ECO:0000313" key="3">
    <source>
        <dbReference type="Proteomes" id="UP001596407"/>
    </source>
</evidence>
<accession>A0ABD5WQ30</accession>
<protein>
    <submittedName>
        <fullName evidence="2">Uncharacterized protein</fullName>
    </submittedName>
</protein>
<dbReference type="AlphaFoldDB" id="A0ABD5WQ30"/>
<feature type="compositionally biased region" description="Acidic residues" evidence="1">
    <location>
        <begin position="65"/>
        <end position="78"/>
    </location>
</feature>
<evidence type="ECO:0000256" key="1">
    <source>
        <dbReference type="SAM" id="MobiDB-lite"/>
    </source>
</evidence>
<reference evidence="2 3" key="1">
    <citation type="journal article" date="2019" name="Int. J. Syst. Evol. Microbiol.">
        <title>The Global Catalogue of Microorganisms (GCM) 10K type strain sequencing project: providing services to taxonomists for standard genome sequencing and annotation.</title>
        <authorList>
            <consortium name="The Broad Institute Genomics Platform"/>
            <consortium name="The Broad Institute Genome Sequencing Center for Infectious Disease"/>
            <person name="Wu L."/>
            <person name="Ma J."/>
        </authorList>
    </citation>
    <scope>NUCLEOTIDE SEQUENCE [LARGE SCALE GENOMIC DNA]</scope>
    <source>
        <strain evidence="2 3">DT72</strain>
    </source>
</reference>
<sequence>MGGSGRYSLVGESLVGPEVEPERRDHQAGSDGRKAGFGDAADARKEQEVASQVLPLPRRPHAADEERDEDDSEREEDG</sequence>